<keyword evidence="2" id="KW-1185">Reference proteome</keyword>
<evidence type="ECO:0000313" key="2">
    <source>
        <dbReference type="Proteomes" id="UP001522905"/>
    </source>
</evidence>
<reference evidence="1 2" key="1">
    <citation type="submission" date="2021-11" db="EMBL/GenBank/DDBJ databases">
        <title>Comparative genomics of bee honey and flower isolates.</title>
        <authorList>
            <person name="Bechtner J.D."/>
            <person name="Gallus M.K."/>
            <person name="Ehrmann M."/>
        </authorList>
    </citation>
    <scope>NUCLEOTIDE SEQUENCE [LARGE SCALE GENOMIC DNA]</scope>
    <source>
        <strain evidence="1 2">M161</strain>
    </source>
</reference>
<dbReference type="Proteomes" id="UP001522905">
    <property type="component" value="Unassembled WGS sequence"/>
</dbReference>
<name>A0ABT0I3A2_9LACO</name>
<gene>
    <name evidence="1" type="ORF">LNP07_06555</name>
</gene>
<dbReference type="EMBL" id="JAJIAO010000009">
    <property type="protein sequence ID" value="MCK8625174.1"/>
    <property type="molecule type" value="Genomic_DNA"/>
</dbReference>
<proteinExistence type="predicted"/>
<sequence length="83" mass="9769">MLIDDIETAEPVIYGQLKNCGNHTFIVIDENKQTFKLNVDKKYRNDKLFWSSLYSIAKEKLWVPITKSTHKLINDDWLVSIIK</sequence>
<protein>
    <submittedName>
        <fullName evidence="1">Uncharacterized protein</fullName>
    </submittedName>
</protein>
<accession>A0ABT0I3A2</accession>
<dbReference type="RefSeq" id="WP_248601905.1">
    <property type="nucleotide sequence ID" value="NZ_JAJIAO010000009.1"/>
</dbReference>
<evidence type="ECO:0000313" key="1">
    <source>
        <dbReference type="EMBL" id="MCK8625174.1"/>
    </source>
</evidence>
<organism evidence="1 2">
    <name type="scientific">Apilactobacillus xinyiensis</name>
    <dbReference type="NCBI Taxonomy" id="2841032"/>
    <lineage>
        <taxon>Bacteria</taxon>
        <taxon>Bacillati</taxon>
        <taxon>Bacillota</taxon>
        <taxon>Bacilli</taxon>
        <taxon>Lactobacillales</taxon>
        <taxon>Lactobacillaceae</taxon>
        <taxon>Apilactobacillus</taxon>
    </lineage>
</organism>
<comment type="caution">
    <text evidence="1">The sequence shown here is derived from an EMBL/GenBank/DDBJ whole genome shotgun (WGS) entry which is preliminary data.</text>
</comment>